<evidence type="ECO:0000313" key="2">
    <source>
        <dbReference type="Proteomes" id="UP001610861"/>
    </source>
</evidence>
<organism evidence="1 2">
    <name type="scientific">Microbacterium alkaliflavum</name>
    <dbReference type="NCBI Taxonomy" id="3248839"/>
    <lineage>
        <taxon>Bacteria</taxon>
        <taxon>Bacillati</taxon>
        <taxon>Actinomycetota</taxon>
        <taxon>Actinomycetes</taxon>
        <taxon>Micrococcales</taxon>
        <taxon>Microbacteriaceae</taxon>
        <taxon>Microbacterium</taxon>
    </lineage>
</organism>
<dbReference type="EMBL" id="JBIQWL010000001">
    <property type="protein sequence ID" value="MFH8248770.1"/>
    <property type="molecule type" value="Genomic_DNA"/>
</dbReference>
<dbReference type="Proteomes" id="UP001610861">
    <property type="component" value="Unassembled WGS sequence"/>
</dbReference>
<comment type="caution">
    <text evidence="1">The sequence shown here is derived from an EMBL/GenBank/DDBJ whole genome shotgun (WGS) entry which is preliminary data.</text>
</comment>
<gene>
    <name evidence="1" type="ORF">ACH3VR_00200</name>
</gene>
<proteinExistence type="predicted"/>
<accession>A0ABW7Q1R8</accession>
<evidence type="ECO:0000313" key="1">
    <source>
        <dbReference type="EMBL" id="MFH8248770.1"/>
    </source>
</evidence>
<keyword evidence="2" id="KW-1185">Reference proteome</keyword>
<name>A0ABW7Q1R8_9MICO</name>
<reference evidence="1 2" key="1">
    <citation type="submission" date="2024-09" db="EMBL/GenBank/DDBJ databases">
        <authorList>
            <person name="Pan X."/>
        </authorList>
    </citation>
    <scope>NUCLEOTIDE SEQUENCE [LARGE SCALE GENOMIC DNA]</scope>
    <source>
        <strain evidence="1 2">B2969</strain>
    </source>
</reference>
<sequence length="153" mass="16494">MALNTSLIAIIARRYPQIWEIVGGGPGGGIRTRIDAVALNPQPLPPAFRYGAAVAHQVVQTAATAHALKVAYEPGDDICPPPRHWPPIPFPWPPEPDPYPWRTADDEFDVDYALGLAVALEASANAWSRLDGADALERLHDVALKTAMGSERG</sequence>
<dbReference type="RefSeq" id="WP_396638730.1">
    <property type="nucleotide sequence ID" value="NZ_JBIQWL010000001.1"/>
</dbReference>
<protein>
    <submittedName>
        <fullName evidence="1">Uncharacterized protein</fullName>
    </submittedName>
</protein>